<dbReference type="PANTHER" id="PTHR43708">
    <property type="entry name" value="CONSERVED EXPRESSED OXIDOREDUCTASE (EUROFUNG)"/>
    <property type="match status" value="1"/>
</dbReference>
<dbReference type="GO" id="GO:0000166">
    <property type="term" value="F:nucleotide binding"/>
    <property type="evidence" value="ECO:0007669"/>
    <property type="project" value="InterPro"/>
</dbReference>
<keyword evidence="4" id="KW-1185">Reference proteome</keyword>
<dbReference type="InterPro" id="IPR055170">
    <property type="entry name" value="GFO_IDH_MocA-like_dom"/>
</dbReference>
<dbReference type="PANTHER" id="PTHR43708:SF8">
    <property type="entry name" value="OXIDOREDUCTASE"/>
    <property type="match status" value="1"/>
</dbReference>
<dbReference type="InterPro" id="IPR051317">
    <property type="entry name" value="Gfo/Idh/MocA_oxidoreduct"/>
</dbReference>
<dbReference type="Gene3D" id="3.30.360.10">
    <property type="entry name" value="Dihydrodipicolinate Reductase, domain 2"/>
    <property type="match status" value="1"/>
</dbReference>
<dbReference type="InterPro" id="IPR036291">
    <property type="entry name" value="NAD(P)-bd_dom_sf"/>
</dbReference>
<accession>A0A497X0M8</accession>
<gene>
    <name evidence="3" type="ORF">BCF46_0993</name>
</gene>
<dbReference type="AlphaFoldDB" id="A0A497X0M8"/>
<feature type="domain" description="Gfo/Idh/MocA-like oxidoreductase N-terminal" evidence="1">
    <location>
        <begin position="2"/>
        <end position="110"/>
    </location>
</feature>
<name>A0A497X0M8_9RHOB</name>
<reference evidence="3 4" key="1">
    <citation type="submission" date="2018-10" db="EMBL/GenBank/DDBJ databases">
        <title>Genomic Encyclopedia of Archaeal and Bacterial Type Strains, Phase II (KMG-II): from individual species to whole genera.</title>
        <authorList>
            <person name="Goeker M."/>
        </authorList>
    </citation>
    <scope>NUCLEOTIDE SEQUENCE [LARGE SCALE GENOMIC DNA]</scope>
    <source>
        <strain evidence="3 4">DSM 29466</strain>
    </source>
</reference>
<feature type="domain" description="GFO/IDH/MocA-like oxidoreductase" evidence="2">
    <location>
        <begin position="124"/>
        <end position="234"/>
    </location>
</feature>
<evidence type="ECO:0000313" key="4">
    <source>
        <dbReference type="Proteomes" id="UP000269157"/>
    </source>
</evidence>
<dbReference type="Pfam" id="PF22725">
    <property type="entry name" value="GFO_IDH_MocA_C3"/>
    <property type="match status" value="1"/>
</dbReference>
<dbReference type="OrthoDB" id="9792935at2"/>
<proteinExistence type="predicted"/>
<sequence>MKAACLGAGYFAQFHYDAWRRMTDVDLVGACDHNLEKAASTGAVAFTDLGDMLDTVCPDILDIITPPPTHAAAIYAGIKAGVKAIICQKPFCTSLDEARQATELAASAGIPLIIHENFRFQPWYRAAKLLIDEGEIGTPMQLTFRLRTGDGQGPDAYLDRQPYFQTMPRLLVHETAVHWVDAFRFLFGQPTAVYADLRRMNPIISGEDAGHILFEFPEGRRALFDGNRLLDHAAENHRLTFGEGLFEGTEGALALSGDGALHLRRFGQTENVAILPARDWSGFGGDCVFALQKHVVTGLKDGQPFENEAADYLFVREVEEAIYRSSEIGARVEL</sequence>
<evidence type="ECO:0000259" key="2">
    <source>
        <dbReference type="Pfam" id="PF22725"/>
    </source>
</evidence>
<dbReference type="SUPFAM" id="SSF51735">
    <property type="entry name" value="NAD(P)-binding Rossmann-fold domains"/>
    <property type="match status" value="1"/>
</dbReference>
<organism evidence="3 4">
    <name type="scientific">Litoreibacter meonggei</name>
    <dbReference type="NCBI Taxonomy" id="1049199"/>
    <lineage>
        <taxon>Bacteria</taxon>
        <taxon>Pseudomonadati</taxon>
        <taxon>Pseudomonadota</taxon>
        <taxon>Alphaproteobacteria</taxon>
        <taxon>Rhodobacterales</taxon>
        <taxon>Roseobacteraceae</taxon>
        <taxon>Litoreibacter</taxon>
    </lineage>
</organism>
<evidence type="ECO:0000313" key="3">
    <source>
        <dbReference type="EMBL" id="RLJ58855.1"/>
    </source>
</evidence>
<dbReference type="Proteomes" id="UP000269157">
    <property type="component" value="Unassembled WGS sequence"/>
</dbReference>
<protein>
    <submittedName>
        <fullName evidence="3">Putative dehydrogenase</fullName>
    </submittedName>
</protein>
<evidence type="ECO:0000259" key="1">
    <source>
        <dbReference type="Pfam" id="PF01408"/>
    </source>
</evidence>
<comment type="caution">
    <text evidence="3">The sequence shown here is derived from an EMBL/GenBank/DDBJ whole genome shotgun (WGS) entry which is preliminary data.</text>
</comment>
<dbReference type="Pfam" id="PF01408">
    <property type="entry name" value="GFO_IDH_MocA"/>
    <property type="match status" value="1"/>
</dbReference>
<dbReference type="Gene3D" id="3.40.50.720">
    <property type="entry name" value="NAD(P)-binding Rossmann-like Domain"/>
    <property type="match status" value="1"/>
</dbReference>
<dbReference type="SUPFAM" id="SSF55347">
    <property type="entry name" value="Glyceraldehyde-3-phosphate dehydrogenase-like, C-terminal domain"/>
    <property type="match status" value="1"/>
</dbReference>
<dbReference type="EMBL" id="RCCE01000002">
    <property type="protein sequence ID" value="RLJ58855.1"/>
    <property type="molecule type" value="Genomic_DNA"/>
</dbReference>
<dbReference type="RefSeq" id="WP_121022359.1">
    <property type="nucleotide sequence ID" value="NZ_RCCE01000002.1"/>
</dbReference>
<dbReference type="InterPro" id="IPR000683">
    <property type="entry name" value="Gfo/Idh/MocA-like_OxRdtase_N"/>
</dbReference>